<dbReference type="GO" id="GO:0009231">
    <property type="term" value="P:riboflavin biosynthetic process"/>
    <property type="evidence" value="ECO:0007669"/>
    <property type="project" value="InterPro"/>
</dbReference>
<protein>
    <recommendedName>
        <fullName evidence="4">Bacterial bifunctional deaminase-reductase C-terminal domain-containing protein</fullName>
    </recommendedName>
</protein>
<evidence type="ECO:0000313" key="5">
    <source>
        <dbReference type="EMBL" id="SUZ96025.1"/>
    </source>
</evidence>
<dbReference type="AlphaFoldDB" id="A0A381RVW7"/>
<evidence type="ECO:0000256" key="2">
    <source>
        <dbReference type="ARBA" id="ARBA00022857"/>
    </source>
</evidence>
<comment type="pathway">
    <text evidence="1">Cofactor biosynthesis; riboflavin biosynthesis.</text>
</comment>
<keyword evidence="2" id="KW-0521">NADP</keyword>
<dbReference type="PANTHER" id="PTHR38011">
    <property type="entry name" value="DIHYDROFOLATE REDUCTASE FAMILY PROTEIN (AFU_ORTHOLOGUE AFUA_8G06820)"/>
    <property type="match status" value="1"/>
</dbReference>
<dbReference type="GO" id="GO:0008703">
    <property type="term" value="F:5-amino-6-(5-phosphoribosylamino)uracil reductase activity"/>
    <property type="evidence" value="ECO:0007669"/>
    <property type="project" value="InterPro"/>
</dbReference>
<evidence type="ECO:0000259" key="4">
    <source>
        <dbReference type="Pfam" id="PF01872"/>
    </source>
</evidence>
<dbReference type="EMBL" id="UINC01002376">
    <property type="protein sequence ID" value="SUZ96025.1"/>
    <property type="molecule type" value="Genomic_DNA"/>
</dbReference>
<dbReference type="SUPFAM" id="SSF53597">
    <property type="entry name" value="Dihydrofolate reductase-like"/>
    <property type="match status" value="1"/>
</dbReference>
<name>A0A381RVW7_9ZZZZ</name>
<dbReference type="Pfam" id="PF01872">
    <property type="entry name" value="RibD_C"/>
    <property type="match status" value="1"/>
</dbReference>
<accession>A0A381RVW7</accession>
<keyword evidence="3" id="KW-0560">Oxidoreductase</keyword>
<organism evidence="5">
    <name type="scientific">marine metagenome</name>
    <dbReference type="NCBI Taxonomy" id="408172"/>
    <lineage>
        <taxon>unclassified sequences</taxon>
        <taxon>metagenomes</taxon>
        <taxon>ecological metagenomes</taxon>
    </lineage>
</organism>
<dbReference type="PANTHER" id="PTHR38011:SF7">
    <property type="entry name" value="2,5-DIAMINO-6-RIBOSYLAMINO-4(3H)-PYRIMIDINONE 5'-PHOSPHATE REDUCTASE"/>
    <property type="match status" value="1"/>
</dbReference>
<dbReference type="InterPro" id="IPR024072">
    <property type="entry name" value="DHFR-like_dom_sf"/>
</dbReference>
<dbReference type="Gene3D" id="3.40.430.10">
    <property type="entry name" value="Dihydrofolate Reductase, subunit A"/>
    <property type="match status" value="1"/>
</dbReference>
<proteinExistence type="predicted"/>
<gene>
    <name evidence="5" type="ORF">METZ01_LOCUS48879</name>
</gene>
<sequence length="221" mass="23024">MINMVASVDGATVVDGRSGRLGGPGDRQVFRALRGVADMILVGAGTVRAEDYQPPRTPDDRMAVVRATAGRSARPRLVVVSGRLDLDPMAPLFAERLPADQPPLVATVRSAPADRRAALEPVADLIALGETRVDLTGLLATLGDLGARTVLCEGGPDLNHQLLAAGLVDELCLTISPMLVGGAGATSRGLLDGAPFAVPSGLRLDQVSTHQGFLFCRYLIA</sequence>
<evidence type="ECO:0000256" key="1">
    <source>
        <dbReference type="ARBA" id="ARBA00005104"/>
    </source>
</evidence>
<reference evidence="5" key="1">
    <citation type="submission" date="2018-05" db="EMBL/GenBank/DDBJ databases">
        <authorList>
            <person name="Lanie J.A."/>
            <person name="Ng W.-L."/>
            <person name="Kazmierczak K.M."/>
            <person name="Andrzejewski T.M."/>
            <person name="Davidsen T.M."/>
            <person name="Wayne K.J."/>
            <person name="Tettelin H."/>
            <person name="Glass J.I."/>
            <person name="Rusch D."/>
            <person name="Podicherti R."/>
            <person name="Tsui H.-C.T."/>
            <person name="Winkler M.E."/>
        </authorList>
    </citation>
    <scope>NUCLEOTIDE SEQUENCE</scope>
</reference>
<feature type="domain" description="Bacterial bifunctional deaminase-reductase C-terminal" evidence="4">
    <location>
        <begin position="2"/>
        <end position="207"/>
    </location>
</feature>
<dbReference type="InterPro" id="IPR050765">
    <property type="entry name" value="Riboflavin_Biosynth_HTPR"/>
</dbReference>
<dbReference type="InterPro" id="IPR002734">
    <property type="entry name" value="RibDG_C"/>
</dbReference>
<evidence type="ECO:0000256" key="3">
    <source>
        <dbReference type="ARBA" id="ARBA00023002"/>
    </source>
</evidence>